<proteinExistence type="predicted"/>
<comment type="caution">
    <text evidence="1">The sequence shown here is derived from an EMBL/GenBank/DDBJ whole genome shotgun (WGS) entry which is preliminary data.</text>
</comment>
<protein>
    <submittedName>
        <fullName evidence="1">Uncharacterized protein</fullName>
    </submittedName>
</protein>
<reference evidence="1 2" key="1">
    <citation type="journal article" date="2021" name="Elife">
        <title>Chloroplast acquisition without the gene transfer in kleptoplastic sea slugs, Plakobranchus ocellatus.</title>
        <authorList>
            <person name="Maeda T."/>
            <person name="Takahashi S."/>
            <person name="Yoshida T."/>
            <person name="Shimamura S."/>
            <person name="Takaki Y."/>
            <person name="Nagai Y."/>
            <person name="Toyoda A."/>
            <person name="Suzuki Y."/>
            <person name="Arimoto A."/>
            <person name="Ishii H."/>
            <person name="Satoh N."/>
            <person name="Nishiyama T."/>
            <person name="Hasebe M."/>
            <person name="Maruyama T."/>
            <person name="Minagawa J."/>
            <person name="Obokata J."/>
            <person name="Shigenobu S."/>
        </authorList>
    </citation>
    <scope>NUCLEOTIDE SEQUENCE [LARGE SCALE GENOMIC DNA]</scope>
</reference>
<evidence type="ECO:0000313" key="2">
    <source>
        <dbReference type="Proteomes" id="UP000735302"/>
    </source>
</evidence>
<accession>A0AAV3ZLI6</accession>
<dbReference type="Proteomes" id="UP000735302">
    <property type="component" value="Unassembled WGS sequence"/>
</dbReference>
<name>A0AAV3ZLI6_9GAST</name>
<keyword evidence="2" id="KW-1185">Reference proteome</keyword>
<dbReference type="EMBL" id="BLXT01002494">
    <property type="protein sequence ID" value="GFN95376.1"/>
    <property type="molecule type" value="Genomic_DNA"/>
</dbReference>
<organism evidence="1 2">
    <name type="scientific">Plakobranchus ocellatus</name>
    <dbReference type="NCBI Taxonomy" id="259542"/>
    <lineage>
        <taxon>Eukaryota</taxon>
        <taxon>Metazoa</taxon>
        <taxon>Spiralia</taxon>
        <taxon>Lophotrochozoa</taxon>
        <taxon>Mollusca</taxon>
        <taxon>Gastropoda</taxon>
        <taxon>Heterobranchia</taxon>
        <taxon>Euthyneura</taxon>
        <taxon>Panpulmonata</taxon>
        <taxon>Sacoglossa</taxon>
        <taxon>Placobranchoidea</taxon>
        <taxon>Plakobranchidae</taxon>
        <taxon>Plakobranchus</taxon>
    </lineage>
</organism>
<sequence length="89" mass="10361">MFKLAISPLPRVARAVGTEYSPSRSKTNSEKLQDRNKVDRFTRCNHQCIMELSSKMVKWFRQTYKPEYKLGTIKSITGFNFNQDNVNAL</sequence>
<dbReference type="AlphaFoldDB" id="A0AAV3ZLI6"/>
<evidence type="ECO:0000313" key="1">
    <source>
        <dbReference type="EMBL" id="GFN95376.1"/>
    </source>
</evidence>
<gene>
    <name evidence="1" type="ORF">PoB_002188200</name>
</gene>